<dbReference type="OrthoDB" id="10250282at2759"/>
<dbReference type="SUPFAM" id="SSF56317">
    <property type="entry name" value="Carbon-nitrogen hydrolase"/>
    <property type="match status" value="1"/>
</dbReference>
<keyword evidence="3" id="KW-1185">Reference proteome</keyword>
<gene>
    <name evidence="2" type="ORF">BB559_004260</name>
</gene>
<evidence type="ECO:0000259" key="1">
    <source>
        <dbReference type="PROSITE" id="PS50263"/>
    </source>
</evidence>
<dbReference type="STRING" id="61424.A0A2T9YFP2"/>
<sequence length="291" mass="33352">MARPVISLKANKVEIFKKKRIDQLPLVFISVLVFKRKNLNMTIENMGRKAIASVAQYFGTNVMEENLQMWLSLVKEAVERVADYNELDQEKCISMTESLENNFVKTLRNTAKENNIWISIVTTYRKLFMFEGYISGGTNTFEGDRITLWPSITEPIDSPVGKLGLAICHDVRYPELAFVLSAMGAQGIGYSSACLEKTESAQWEVLMRERAIETQTYVYASNQIGYHRPGIEYYRDVMVVDSWETITARCSKSNVPMTATAEIDLGFFDTIRKKLPVYNLKRLNIFKSTWQ</sequence>
<dbReference type="PANTHER" id="PTHR23088:SF27">
    <property type="entry name" value="DEAMINATED GLUTATHIONE AMIDASE"/>
    <property type="match status" value="1"/>
</dbReference>
<feature type="domain" description="CN hydrolase" evidence="1">
    <location>
        <begin position="50"/>
        <end position="265"/>
    </location>
</feature>
<dbReference type="Gene3D" id="3.60.110.10">
    <property type="entry name" value="Carbon-nitrogen hydrolase"/>
    <property type="match status" value="1"/>
</dbReference>
<reference evidence="2 3" key="1">
    <citation type="journal article" date="2018" name="MBio">
        <title>Comparative Genomics Reveals the Core Gene Toolbox for the Fungus-Insect Symbiosis.</title>
        <authorList>
            <person name="Wang Y."/>
            <person name="Stata M."/>
            <person name="Wang W."/>
            <person name="Stajich J.E."/>
            <person name="White M.M."/>
            <person name="Moncalvo J.M."/>
        </authorList>
    </citation>
    <scope>NUCLEOTIDE SEQUENCE [LARGE SCALE GENOMIC DNA]</scope>
    <source>
        <strain evidence="2 3">AUS-77-4</strain>
    </source>
</reference>
<comment type="caution">
    <text evidence="2">The sequence shown here is derived from an EMBL/GenBank/DDBJ whole genome shotgun (WGS) entry which is preliminary data.</text>
</comment>
<name>A0A2T9YFP2_9FUNG</name>
<dbReference type="AlphaFoldDB" id="A0A2T9YFP2"/>
<organism evidence="2 3">
    <name type="scientific">Furculomyces boomerangus</name>
    <dbReference type="NCBI Taxonomy" id="61424"/>
    <lineage>
        <taxon>Eukaryota</taxon>
        <taxon>Fungi</taxon>
        <taxon>Fungi incertae sedis</taxon>
        <taxon>Zoopagomycota</taxon>
        <taxon>Kickxellomycotina</taxon>
        <taxon>Harpellomycetes</taxon>
        <taxon>Harpellales</taxon>
        <taxon>Harpellaceae</taxon>
        <taxon>Furculomyces</taxon>
    </lineage>
</organism>
<evidence type="ECO:0000313" key="2">
    <source>
        <dbReference type="EMBL" id="PVU91162.1"/>
    </source>
</evidence>
<dbReference type="Proteomes" id="UP000245699">
    <property type="component" value="Unassembled WGS sequence"/>
</dbReference>
<dbReference type="InterPro" id="IPR003010">
    <property type="entry name" value="C-N_Hydrolase"/>
</dbReference>
<dbReference type="PANTHER" id="PTHR23088">
    <property type="entry name" value="NITRILASE-RELATED"/>
    <property type="match status" value="1"/>
</dbReference>
<evidence type="ECO:0000313" key="3">
    <source>
        <dbReference type="Proteomes" id="UP000245699"/>
    </source>
</evidence>
<dbReference type="PROSITE" id="PS50263">
    <property type="entry name" value="CN_HYDROLASE"/>
    <property type="match status" value="1"/>
</dbReference>
<dbReference type="EMBL" id="MBFT01000440">
    <property type="protein sequence ID" value="PVU91162.1"/>
    <property type="molecule type" value="Genomic_DNA"/>
</dbReference>
<proteinExistence type="predicted"/>
<dbReference type="Pfam" id="PF00795">
    <property type="entry name" value="CN_hydrolase"/>
    <property type="match status" value="1"/>
</dbReference>
<accession>A0A2T9YFP2</accession>
<protein>
    <recommendedName>
        <fullName evidence="1">CN hydrolase domain-containing protein</fullName>
    </recommendedName>
</protein>
<dbReference type="InterPro" id="IPR036526">
    <property type="entry name" value="C-N_Hydrolase_sf"/>
</dbReference>